<dbReference type="Proteomes" id="UP001500620">
    <property type="component" value="Unassembled WGS sequence"/>
</dbReference>
<feature type="domain" description="HTH luxR-type" evidence="2">
    <location>
        <begin position="643"/>
        <end position="708"/>
    </location>
</feature>
<dbReference type="EMBL" id="BAABAT010000009">
    <property type="protein sequence ID" value="GAA4250294.1"/>
    <property type="molecule type" value="Genomic_DNA"/>
</dbReference>
<dbReference type="InterPro" id="IPR016032">
    <property type="entry name" value="Sig_transdc_resp-reg_C-effctor"/>
</dbReference>
<dbReference type="Pfam" id="PF00196">
    <property type="entry name" value="GerE"/>
    <property type="match status" value="1"/>
</dbReference>
<dbReference type="InterPro" id="IPR000792">
    <property type="entry name" value="Tscrpt_reg_LuxR_C"/>
</dbReference>
<reference evidence="4" key="1">
    <citation type="journal article" date="2019" name="Int. J. Syst. Evol. Microbiol.">
        <title>The Global Catalogue of Microorganisms (GCM) 10K type strain sequencing project: providing services to taxonomists for standard genome sequencing and annotation.</title>
        <authorList>
            <consortium name="The Broad Institute Genomics Platform"/>
            <consortium name="The Broad Institute Genome Sequencing Center for Infectious Disease"/>
            <person name="Wu L."/>
            <person name="Ma J."/>
        </authorList>
    </citation>
    <scope>NUCLEOTIDE SEQUENCE [LARGE SCALE GENOMIC DNA]</scope>
    <source>
        <strain evidence="4">JCM 17441</strain>
    </source>
</reference>
<evidence type="ECO:0000259" key="2">
    <source>
        <dbReference type="PROSITE" id="PS50043"/>
    </source>
</evidence>
<dbReference type="CDD" id="cd06170">
    <property type="entry name" value="LuxR_C_like"/>
    <property type="match status" value="1"/>
</dbReference>
<sequence length="710" mass="76380">MLHRPRLVAALNAAVRAEAPLLSVYGPAGAGKSTLLLDWLGQLPARAAAVLVEPLGAGARVSRRRGVTETVGLDEMPDLVEDLRGARPGIVVVDGIDAFADPAALRRLLPAGPQLYVVLAGRHGPERAVPAVAAHDLRLTSAETAQLCALRGVEMGPATARRLYAVTDGWAAGAAIAVEMLQYGSYDTQQQLDEILRTGADLAAYLEQEVLAAFPREVRDAILAASILTSVNAELLAAMTGRPASDEMLSGLAEHDRFLVALDDASGWYRYPRLWGAALRHRLGTTNPQRLRALHRSAAWWYAEHSEWEEGRRHAAAALGPGLSDPMPVGRRRRRREPDAVLEGTGLDRAWPALRAGDPVRARRHLDTVPDTRPGGPVAMAAARMEAVADYLQGRLRAAARAAAGLRAALHGRGVADSPEEGWALLTLAAVAVDRGEPDLAHDHLDELLIQNWPPDPQLQAGEAYQRLRAIQQAGRSSVALASVEQIIADETERLVVPVWAPRATRIELLLARGLVHDATRHLEADCGEFPPVVAALAEASLALSDPADRRAASAVERLLAPFLEGQGCLTHAVEARLLLARAARRAGRAEEADRLVHRASAMAAEEHLRHPFIVLRMQDEGTETTARRRSAALADPPAPATTVEGPVELTEAEAGVLHMLVGFLTLTEIAAAMHLSPNTVKTHVAAIYRKLGVHRRRDAIRRARELGLV</sequence>
<evidence type="ECO:0000256" key="1">
    <source>
        <dbReference type="ARBA" id="ARBA00023125"/>
    </source>
</evidence>
<gene>
    <name evidence="3" type="ORF">GCM10022255_038230</name>
</gene>
<dbReference type="InterPro" id="IPR027417">
    <property type="entry name" value="P-loop_NTPase"/>
</dbReference>
<keyword evidence="1" id="KW-0238">DNA-binding</keyword>
<dbReference type="SUPFAM" id="SSF52540">
    <property type="entry name" value="P-loop containing nucleoside triphosphate hydrolases"/>
    <property type="match status" value="1"/>
</dbReference>
<dbReference type="Gene3D" id="1.10.10.10">
    <property type="entry name" value="Winged helix-like DNA-binding domain superfamily/Winged helix DNA-binding domain"/>
    <property type="match status" value="1"/>
</dbReference>
<dbReference type="SMART" id="SM00421">
    <property type="entry name" value="HTH_LUXR"/>
    <property type="match status" value="1"/>
</dbReference>
<dbReference type="PANTHER" id="PTHR43214">
    <property type="entry name" value="TWO-COMPONENT RESPONSE REGULATOR"/>
    <property type="match status" value="1"/>
</dbReference>
<dbReference type="Pfam" id="PF25873">
    <property type="entry name" value="WHD_MalT"/>
    <property type="match status" value="1"/>
</dbReference>
<dbReference type="PROSITE" id="PS50043">
    <property type="entry name" value="HTH_LUXR_2"/>
    <property type="match status" value="1"/>
</dbReference>
<name>A0ABP8D916_9ACTN</name>
<dbReference type="InterPro" id="IPR011990">
    <property type="entry name" value="TPR-like_helical_dom_sf"/>
</dbReference>
<keyword evidence="4" id="KW-1185">Reference proteome</keyword>
<dbReference type="InterPro" id="IPR039420">
    <property type="entry name" value="WalR-like"/>
</dbReference>
<proteinExistence type="predicted"/>
<evidence type="ECO:0000313" key="4">
    <source>
        <dbReference type="Proteomes" id="UP001500620"/>
    </source>
</evidence>
<dbReference type="SUPFAM" id="SSF46894">
    <property type="entry name" value="C-terminal effector domain of the bipartite response regulators"/>
    <property type="match status" value="1"/>
</dbReference>
<evidence type="ECO:0000313" key="3">
    <source>
        <dbReference type="EMBL" id="GAA4250294.1"/>
    </source>
</evidence>
<protein>
    <submittedName>
        <fullName evidence="3">LuxR C-terminal-related transcriptional regulator</fullName>
    </submittedName>
</protein>
<dbReference type="InterPro" id="IPR036388">
    <property type="entry name" value="WH-like_DNA-bd_sf"/>
</dbReference>
<organism evidence="3 4">
    <name type="scientific">Dactylosporangium darangshiense</name>
    <dbReference type="NCBI Taxonomy" id="579108"/>
    <lineage>
        <taxon>Bacteria</taxon>
        <taxon>Bacillati</taxon>
        <taxon>Actinomycetota</taxon>
        <taxon>Actinomycetes</taxon>
        <taxon>Micromonosporales</taxon>
        <taxon>Micromonosporaceae</taxon>
        <taxon>Dactylosporangium</taxon>
    </lineage>
</organism>
<comment type="caution">
    <text evidence="3">The sequence shown here is derived from an EMBL/GenBank/DDBJ whole genome shotgun (WGS) entry which is preliminary data.</text>
</comment>
<dbReference type="Gene3D" id="1.25.40.10">
    <property type="entry name" value="Tetratricopeptide repeat domain"/>
    <property type="match status" value="1"/>
</dbReference>
<accession>A0ABP8D916</accession>
<dbReference type="InterPro" id="IPR059106">
    <property type="entry name" value="WHD_MalT"/>
</dbReference>